<gene>
    <name evidence="1" type="ORF">MRATA1EN3_LOCUS7563</name>
</gene>
<accession>A0ACB0E741</accession>
<protein>
    <submittedName>
        <fullName evidence="1">Uncharacterized protein</fullName>
    </submittedName>
</protein>
<evidence type="ECO:0000313" key="1">
    <source>
        <dbReference type="EMBL" id="CAI9696350.1"/>
    </source>
</evidence>
<evidence type="ECO:0000313" key="2">
    <source>
        <dbReference type="Proteomes" id="UP001162501"/>
    </source>
</evidence>
<sequence>MRDDLLSGSREGRATGSRPAPERNSKDFSPGRTQNPRGEALLQSRGFCFRRTLFQENETGCFKPKKKKNLISWFSAKHIRDELIEKHGLVIIPDGTPNGDVHQEPAVGAITVVSQEAAQILESAGEGPLDVRLRKLAGEKEELLSQIRKLKLQLEEERQKGSRSDGGTAGDLAELQNGSDLQLSEMQRDANRQISEYKFKLSKAEQDITTLEQSINRLEGQVLRYKTAAESAEKVEDELKAEKRKLQRELRTALDKIEEMEMTNSHLAKRLEKMKASRTALLAQQ</sequence>
<reference evidence="1" key="1">
    <citation type="submission" date="2023-05" db="EMBL/GenBank/DDBJ databases">
        <authorList>
            <consortium name="ELIXIR-Norway"/>
        </authorList>
    </citation>
    <scope>NUCLEOTIDE SEQUENCE</scope>
</reference>
<name>A0ACB0E741_RANTA</name>
<dbReference type="Proteomes" id="UP001162501">
    <property type="component" value="Chromosome 16"/>
</dbReference>
<dbReference type="EMBL" id="OX596100">
    <property type="protein sequence ID" value="CAI9696350.1"/>
    <property type="molecule type" value="Genomic_DNA"/>
</dbReference>
<organism evidence="1 2">
    <name type="scientific">Rangifer tarandus platyrhynchus</name>
    <name type="common">Svalbard reindeer</name>
    <dbReference type="NCBI Taxonomy" id="3082113"/>
    <lineage>
        <taxon>Eukaryota</taxon>
        <taxon>Metazoa</taxon>
        <taxon>Chordata</taxon>
        <taxon>Craniata</taxon>
        <taxon>Vertebrata</taxon>
        <taxon>Euteleostomi</taxon>
        <taxon>Mammalia</taxon>
        <taxon>Eutheria</taxon>
        <taxon>Laurasiatheria</taxon>
        <taxon>Artiodactyla</taxon>
        <taxon>Ruminantia</taxon>
        <taxon>Pecora</taxon>
        <taxon>Cervidae</taxon>
        <taxon>Odocoileinae</taxon>
        <taxon>Rangifer</taxon>
    </lineage>
</organism>
<proteinExistence type="predicted"/>